<evidence type="ECO:0000256" key="3">
    <source>
        <dbReference type="ARBA" id="ARBA00022448"/>
    </source>
</evidence>
<keyword evidence="4" id="KW-1003">Cell membrane</keyword>
<dbReference type="GO" id="GO:0005886">
    <property type="term" value="C:plasma membrane"/>
    <property type="evidence" value="ECO:0007669"/>
    <property type="project" value="UniProtKB-SubCell"/>
</dbReference>
<feature type="region of interest" description="Disordered" evidence="8">
    <location>
        <begin position="402"/>
        <end position="438"/>
    </location>
</feature>
<feature type="compositionally biased region" description="Basic and acidic residues" evidence="8">
    <location>
        <begin position="411"/>
        <end position="423"/>
    </location>
</feature>
<dbReference type="EMBL" id="BMHA01000009">
    <property type="protein sequence ID" value="GGI07646.1"/>
    <property type="molecule type" value="Genomic_DNA"/>
</dbReference>
<feature type="transmembrane region" description="Helical" evidence="9">
    <location>
        <begin position="256"/>
        <end position="276"/>
    </location>
</feature>
<gene>
    <name evidence="10" type="ORF">GCM10011354_25130</name>
</gene>
<organism evidence="10 11">
    <name type="scientific">Egicoccus halophilus</name>
    <dbReference type="NCBI Taxonomy" id="1670830"/>
    <lineage>
        <taxon>Bacteria</taxon>
        <taxon>Bacillati</taxon>
        <taxon>Actinomycetota</taxon>
        <taxon>Nitriliruptoria</taxon>
        <taxon>Egicoccales</taxon>
        <taxon>Egicoccaceae</taxon>
        <taxon>Egicoccus</taxon>
    </lineage>
</organism>
<proteinExistence type="inferred from homology"/>
<evidence type="ECO:0000256" key="5">
    <source>
        <dbReference type="ARBA" id="ARBA00022692"/>
    </source>
</evidence>
<feature type="transmembrane region" description="Helical" evidence="9">
    <location>
        <begin position="194"/>
        <end position="213"/>
    </location>
</feature>
<evidence type="ECO:0000256" key="4">
    <source>
        <dbReference type="ARBA" id="ARBA00022475"/>
    </source>
</evidence>
<comment type="subcellular location">
    <subcellularLocation>
        <location evidence="1">Cell membrane</location>
        <topology evidence="1">Multi-pass membrane protein</topology>
    </subcellularLocation>
</comment>
<evidence type="ECO:0000313" key="10">
    <source>
        <dbReference type="EMBL" id="GGI07646.1"/>
    </source>
</evidence>
<dbReference type="Proteomes" id="UP000650511">
    <property type="component" value="Unassembled WGS sequence"/>
</dbReference>
<evidence type="ECO:0000256" key="1">
    <source>
        <dbReference type="ARBA" id="ARBA00004651"/>
    </source>
</evidence>
<evidence type="ECO:0000256" key="8">
    <source>
        <dbReference type="SAM" id="MobiDB-lite"/>
    </source>
</evidence>
<feature type="transmembrane region" description="Helical" evidence="9">
    <location>
        <begin position="73"/>
        <end position="91"/>
    </location>
</feature>
<feature type="transmembrane region" description="Helical" evidence="9">
    <location>
        <begin position="344"/>
        <end position="377"/>
    </location>
</feature>
<dbReference type="GO" id="GO:0055085">
    <property type="term" value="P:transmembrane transport"/>
    <property type="evidence" value="ECO:0007669"/>
    <property type="project" value="TreeGrafter"/>
</dbReference>
<reference evidence="10" key="2">
    <citation type="submission" date="2020-09" db="EMBL/GenBank/DDBJ databases">
        <authorList>
            <person name="Sun Q."/>
            <person name="Zhou Y."/>
        </authorList>
    </citation>
    <scope>NUCLEOTIDE SEQUENCE</scope>
    <source>
        <strain evidence="10">CGMCC 1.14988</strain>
    </source>
</reference>
<evidence type="ECO:0000256" key="7">
    <source>
        <dbReference type="ARBA" id="ARBA00023136"/>
    </source>
</evidence>
<feature type="region of interest" description="Disordered" evidence="8">
    <location>
        <begin position="1"/>
        <end position="31"/>
    </location>
</feature>
<dbReference type="PANTHER" id="PTHR21716:SF53">
    <property type="entry name" value="PERMEASE PERM-RELATED"/>
    <property type="match status" value="1"/>
</dbReference>
<feature type="transmembrane region" description="Helical" evidence="9">
    <location>
        <begin position="313"/>
        <end position="332"/>
    </location>
</feature>
<keyword evidence="7 9" id="KW-0472">Membrane</keyword>
<reference evidence="10" key="1">
    <citation type="journal article" date="2014" name="Int. J. Syst. Evol. Microbiol.">
        <title>Complete genome sequence of Corynebacterium casei LMG S-19264T (=DSM 44701T), isolated from a smear-ripened cheese.</title>
        <authorList>
            <consortium name="US DOE Joint Genome Institute (JGI-PGF)"/>
            <person name="Walter F."/>
            <person name="Albersmeier A."/>
            <person name="Kalinowski J."/>
            <person name="Ruckert C."/>
        </authorList>
    </citation>
    <scope>NUCLEOTIDE SEQUENCE</scope>
    <source>
        <strain evidence="10">CGMCC 1.14988</strain>
    </source>
</reference>
<name>A0A8J3A9E3_9ACTN</name>
<feature type="transmembrane region" description="Helical" evidence="9">
    <location>
        <begin position="103"/>
        <end position="123"/>
    </location>
</feature>
<keyword evidence="3" id="KW-0813">Transport</keyword>
<comment type="similarity">
    <text evidence="2">Belongs to the autoinducer-2 exporter (AI-2E) (TC 2.A.86) family.</text>
</comment>
<sequence length="438" mass="45609">MDEQPTPSGAHPPPFRRRATDAEGPRRGLAADPLTWRPRNWVSGRTLPIAIGVGLGLLLAQGATAVLGRIQGLLVIVVVSLFLSFAMEPAVQWMARRGVRRGLGTWVVFFVALLLFGGFLAAMTNLVVDQARNLVAAGPTLLGDLADRSTELLPADLGEGVAEWLDEQQQALPQRVAGSAAVVGRGAVGFGQTVLGGLFQAATALLVTFYLVADGPKLRQRLASRLEPRDQVRVLGLWELAIAKTGGYVYSRVLTAVASAVFHVAAFTVIGVDYALALGIWVGLISSLIPAIGTYLAGALPLVVALAESGGQAVWVLAAIVVYQQVENYLVVPRITASTLQLHPAIAFLSVLAGGALAGATGALLAIPAVAIVTALLNASGEEYDVLHHHLLESGPNGSFAGLLDGTDTAPHSRPDAAERSADADAGDEPGPEPNGRN</sequence>
<comment type="caution">
    <text evidence="10">The sequence shown here is derived from an EMBL/GenBank/DDBJ whole genome shotgun (WGS) entry which is preliminary data.</text>
</comment>
<dbReference type="InterPro" id="IPR002549">
    <property type="entry name" value="AI-2E-like"/>
</dbReference>
<dbReference type="AlphaFoldDB" id="A0A8J3A9E3"/>
<feature type="transmembrane region" description="Helical" evidence="9">
    <location>
        <begin position="47"/>
        <end position="67"/>
    </location>
</feature>
<protein>
    <recommendedName>
        <fullName evidence="12">AI-2E family transporter</fullName>
    </recommendedName>
</protein>
<accession>A0A8J3A9E3</accession>
<evidence type="ECO:0000256" key="2">
    <source>
        <dbReference type="ARBA" id="ARBA00009773"/>
    </source>
</evidence>
<keyword evidence="11" id="KW-1185">Reference proteome</keyword>
<evidence type="ECO:0000256" key="6">
    <source>
        <dbReference type="ARBA" id="ARBA00022989"/>
    </source>
</evidence>
<dbReference type="RefSeq" id="WP_205745359.1">
    <property type="nucleotide sequence ID" value="NZ_BMHA01000009.1"/>
</dbReference>
<dbReference type="PANTHER" id="PTHR21716">
    <property type="entry name" value="TRANSMEMBRANE PROTEIN"/>
    <property type="match status" value="1"/>
</dbReference>
<keyword evidence="5 9" id="KW-0812">Transmembrane</keyword>
<dbReference type="Pfam" id="PF01594">
    <property type="entry name" value="AI-2E_transport"/>
    <property type="match status" value="1"/>
</dbReference>
<keyword evidence="6 9" id="KW-1133">Transmembrane helix</keyword>
<evidence type="ECO:0008006" key="12">
    <source>
        <dbReference type="Google" id="ProtNLM"/>
    </source>
</evidence>
<evidence type="ECO:0000313" key="11">
    <source>
        <dbReference type="Proteomes" id="UP000650511"/>
    </source>
</evidence>
<evidence type="ECO:0000256" key="9">
    <source>
        <dbReference type="SAM" id="Phobius"/>
    </source>
</evidence>